<evidence type="ECO:0000256" key="7">
    <source>
        <dbReference type="ARBA" id="ARBA00047899"/>
    </source>
</evidence>
<dbReference type="InterPro" id="IPR000719">
    <property type="entry name" value="Prot_kinase_dom"/>
</dbReference>
<dbReference type="GO" id="GO:0004674">
    <property type="term" value="F:protein serine/threonine kinase activity"/>
    <property type="evidence" value="ECO:0007669"/>
    <property type="project" value="UniProtKB-KW"/>
</dbReference>
<evidence type="ECO:0000256" key="9">
    <source>
        <dbReference type="SAM" id="MobiDB-lite"/>
    </source>
</evidence>
<keyword evidence="3" id="KW-0808">Transferase</keyword>
<evidence type="ECO:0000256" key="3">
    <source>
        <dbReference type="ARBA" id="ARBA00022679"/>
    </source>
</evidence>
<keyword evidence="13" id="KW-1185">Reference proteome</keyword>
<sequence length="1176" mass="129604">MAKPRRASYAVTSAELPVLKTLGLEEVDPEEVFELQRKEGAGAFGRVFRACYKTDRSRLAALKVIPVALEAGERGEDIESVRREIQFLRECDHPNVVAFHGAYYKDGALWVAMEHCAGGSVGDVRRVRPLSEREISVIMRGALNGLAYLHSRRKIHRDVKGGNILLTDSGQVKIADFGVSAQLRDTLSRRGSFVGTPYWMSPELIQDCDYDFKADIWSLGITAIELADQKPPLFDEHPMRVLIQIPRNPPPQVAHPEKWSAAFLDFLRFCLRKDPAERPTALECMQHEFIRREAHIQYVFASGEKEGAPTIEQELEDEIAEEIGGGDANVLSEASVSSRSEDGDEGEASTGLLGKTFEFRESAVPSPLAGSSPPPANDKASASEDDLLNLTSDDAESEKHRDGNKPKEADQVQVIPQQQPNTANTTSFRHPPTEFKLLPSSAKSPVLRGNTNRDSSTRFVKVNDTSRTSSGGTLSPPSKCAPKSPSPAAVLRPKTSLSPPPSPSVSSSWLSVSSRQDDPLASIDTITSARVNRLLSSFSSSSSRCLVAAMHAYNDQQPVDTSVRAATRQSFDWRSVEAALPSANPASSRDETSSSTRSSGKIFVGDPFRASHDLCVKFNSIQAQYEGAPTSAEWAALHQQFGIALSHMRCRSSTPQSAQAEDRVPALLRMLRRELIRHGGLRCKFIYRVSPVQDEVQRSKAAINRGSFEPSQVADPHVYASLLKLWLRELPVLLLDALDVHDLVAVTKLTTTRTEEDEDGQQIVTAGNVDLVDAQITRVLRKLGARESAVFHWLLEHLLEVNTHRSFNQMTLQALATVMAPNLFSCSGNARSSQENAGNLMRQVVTFLRVLLSWRKVSVGSSPTTATFLLEPEEKNVAAAFSARTKQPKAKLKGSALHERVRQSLTKITKSSESGPESESASLANASLETILRSRVDRLWSDLENSEVTTVETQRQENALRRVFVEFQQSMLHLVARHSKSSEECVWASELLDRMTEDKQPETTMPASLEKMRSWVGAALTFENFCRLLDREQTTQDKLERLQDRFGDTGEGPSHGISRNMFSQLTRIHRQQSEEELARKNSFAARSNQCEDNGASATDTLLLHGAVRLSSCSKRTGNDPAAGSKMHRSVAKLGERQPAIGNMLVLLGDESQATPALRLSWLHQLTESIASPTAAT</sequence>
<dbReference type="Gene3D" id="1.10.510.10">
    <property type="entry name" value="Transferase(Phosphotransferase) domain 1"/>
    <property type="match status" value="1"/>
</dbReference>
<feature type="region of interest" description="Disordered" evidence="9">
    <location>
        <begin position="579"/>
        <end position="599"/>
    </location>
</feature>
<reference evidence="12 13" key="1">
    <citation type="journal article" date="2006" name="Science">
        <title>Phytophthora genome sequences uncover evolutionary origins and mechanisms of pathogenesis.</title>
        <authorList>
            <person name="Tyler B.M."/>
            <person name="Tripathy S."/>
            <person name="Zhang X."/>
            <person name="Dehal P."/>
            <person name="Jiang R.H."/>
            <person name="Aerts A."/>
            <person name="Arredondo F.D."/>
            <person name="Baxter L."/>
            <person name="Bensasson D."/>
            <person name="Beynon J.L."/>
            <person name="Chapman J."/>
            <person name="Damasceno C.M."/>
            <person name="Dorrance A.E."/>
            <person name="Dou D."/>
            <person name="Dickerman A.W."/>
            <person name="Dubchak I.L."/>
            <person name="Garbelotto M."/>
            <person name="Gijzen M."/>
            <person name="Gordon S.G."/>
            <person name="Govers F."/>
            <person name="Grunwald N.J."/>
            <person name="Huang W."/>
            <person name="Ivors K.L."/>
            <person name="Jones R.W."/>
            <person name="Kamoun S."/>
            <person name="Krampis K."/>
            <person name="Lamour K.H."/>
            <person name="Lee M.K."/>
            <person name="McDonald W.H."/>
            <person name="Medina M."/>
            <person name="Meijer H.J."/>
            <person name="Nordberg E.K."/>
            <person name="Maclean D.J."/>
            <person name="Ospina-Giraldo M.D."/>
            <person name="Morris P.F."/>
            <person name="Phuntumart V."/>
            <person name="Putnam N.H."/>
            <person name="Rash S."/>
            <person name="Rose J.K."/>
            <person name="Sakihama Y."/>
            <person name="Salamov A.A."/>
            <person name="Savidor A."/>
            <person name="Scheuring C.F."/>
            <person name="Smith B.M."/>
            <person name="Sobral B.W."/>
            <person name="Terry A."/>
            <person name="Torto-Alalibo T.A."/>
            <person name="Win J."/>
            <person name="Xu Z."/>
            <person name="Zhang H."/>
            <person name="Grigoriev I.V."/>
            <person name="Rokhsar D.S."/>
            <person name="Boore J.L."/>
        </authorList>
    </citation>
    <scope>NUCLEOTIDE SEQUENCE [LARGE SCALE GENOMIC DNA]</scope>
    <source>
        <strain evidence="12 13">P6497</strain>
    </source>
</reference>
<dbReference type="InterPro" id="IPR011009">
    <property type="entry name" value="Kinase-like_dom_sf"/>
</dbReference>
<evidence type="ECO:0000256" key="6">
    <source>
        <dbReference type="ARBA" id="ARBA00022840"/>
    </source>
</evidence>
<dbReference type="GO" id="GO:0007165">
    <property type="term" value="P:signal transduction"/>
    <property type="evidence" value="ECO:0007669"/>
    <property type="project" value="InterPro"/>
</dbReference>
<dbReference type="FunFam" id="1.10.510.10:FF:001091">
    <property type="entry name" value="STE family protein kinase"/>
    <property type="match status" value="1"/>
</dbReference>
<dbReference type="STRING" id="1094619.G4YW51"/>
<feature type="domain" description="Rho-GAP" evidence="11">
    <location>
        <begin position="643"/>
        <end position="852"/>
    </location>
</feature>
<dbReference type="PANTHER" id="PTHR48012">
    <property type="entry name" value="STERILE20-LIKE KINASE, ISOFORM B-RELATED"/>
    <property type="match status" value="1"/>
</dbReference>
<feature type="compositionally biased region" description="Polar residues" evidence="9">
    <location>
        <begin position="414"/>
        <end position="428"/>
    </location>
</feature>
<dbReference type="SMART" id="SM00220">
    <property type="entry name" value="S_TKc"/>
    <property type="match status" value="1"/>
</dbReference>
<keyword evidence="2" id="KW-0723">Serine/threonine-protein kinase</keyword>
<feature type="compositionally biased region" description="Basic and acidic residues" evidence="9">
    <location>
        <begin position="397"/>
        <end position="410"/>
    </location>
</feature>
<evidence type="ECO:0000256" key="5">
    <source>
        <dbReference type="ARBA" id="ARBA00022777"/>
    </source>
</evidence>
<dbReference type="PROSITE" id="PS50238">
    <property type="entry name" value="RHOGAP"/>
    <property type="match status" value="1"/>
</dbReference>
<feature type="compositionally biased region" description="Polar residues" evidence="9">
    <location>
        <begin position="449"/>
        <end position="473"/>
    </location>
</feature>
<dbReference type="AlphaFoldDB" id="G4YW51"/>
<gene>
    <name evidence="12" type="ORF">PHYSODRAFT_485957</name>
</gene>
<evidence type="ECO:0000313" key="13">
    <source>
        <dbReference type="Proteomes" id="UP000002640"/>
    </source>
</evidence>
<evidence type="ECO:0000256" key="1">
    <source>
        <dbReference type="ARBA" id="ARBA00008874"/>
    </source>
</evidence>
<protein>
    <recommendedName>
        <fullName evidence="14">Protein kinase domain-containing protein</fullName>
    </recommendedName>
</protein>
<comment type="catalytic activity">
    <reaction evidence="7">
        <text>L-threonyl-[protein] + ATP = O-phospho-L-threonyl-[protein] + ADP + H(+)</text>
        <dbReference type="Rhea" id="RHEA:46608"/>
        <dbReference type="Rhea" id="RHEA-COMP:11060"/>
        <dbReference type="Rhea" id="RHEA-COMP:11605"/>
        <dbReference type="ChEBI" id="CHEBI:15378"/>
        <dbReference type="ChEBI" id="CHEBI:30013"/>
        <dbReference type="ChEBI" id="CHEBI:30616"/>
        <dbReference type="ChEBI" id="CHEBI:61977"/>
        <dbReference type="ChEBI" id="CHEBI:456216"/>
        <dbReference type="EC" id="2.7.11.1"/>
    </reaction>
</comment>
<dbReference type="InterPro" id="IPR050629">
    <property type="entry name" value="STE20/SPS1-PAK"/>
</dbReference>
<dbReference type="KEGG" id="psoj:PHYSODRAFT_485957"/>
<feature type="compositionally biased region" description="Low complexity" evidence="9">
    <location>
        <begin position="475"/>
        <end position="489"/>
    </location>
</feature>
<dbReference type="Gene3D" id="1.10.555.10">
    <property type="entry name" value="Rho GTPase activation protein"/>
    <property type="match status" value="1"/>
</dbReference>
<keyword evidence="5" id="KW-0418">Kinase</keyword>
<dbReference type="InParanoid" id="G4YW51"/>
<dbReference type="PROSITE" id="PS50011">
    <property type="entry name" value="PROTEIN_KINASE_DOM"/>
    <property type="match status" value="1"/>
</dbReference>
<dbReference type="GO" id="GO:0005737">
    <property type="term" value="C:cytoplasm"/>
    <property type="evidence" value="ECO:0007669"/>
    <property type="project" value="TreeGrafter"/>
</dbReference>
<evidence type="ECO:0008006" key="14">
    <source>
        <dbReference type="Google" id="ProtNLM"/>
    </source>
</evidence>
<dbReference type="Proteomes" id="UP000002640">
    <property type="component" value="Unassembled WGS sequence"/>
</dbReference>
<evidence type="ECO:0000313" key="12">
    <source>
        <dbReference type="EMBL" id="EGZ24433.1"/>
    </source>
</evidence>
<dbReference type="GO" id="GO:0005524">
    <property type="term" value="F:ATP binding"/>
    <property type="evidence" value="ECO:0007669"/>
    <property type="project" value="UniProtKB-KW"/>
</dbReference>
<evidence type="ECO:0000256" key="4">
    <source>
        <dbReference type="ARBA" id="ARBA00022741"/>
    </source>
</evidence>
<dbReference type="SUPFAM" id="SSF48350">
    <property type="entry name" value="GTPase activation domain, GAP"/>
    <property type="match status" value="1"/>
</dbReference>
<evidence type="ECO:0000259" key="11">
    <source>
        <dbReference type="PROSITE" id="PS50238"/>
    </source>
</evidence>
<dbReference type="RefSeq" id="XP_009519721.1">
    <property type="nucleotide sequence ID" value="XM_009521426.1"/>
</dbReference>
<dbReference type="SMART" id="SM00324">
    <property type="entry name" value="RhoGAP"/>
    <property type="match status" value="1"/>
</dbReference>
<accession>G4YW51</accession>
<comment type="similarity">
    <text evidence="1">Belongs to the protein kinase superfamily. STE Ser/Thr protein kinase family. STE20 subfamily.</text>
</comment>
<dbReference type="OMA" id="DPFRASH"/>
<feature type="region of interest" description="Disordered" evidence="9">
    <location>
        <begin position="363"/>
        <end position="510"/>
    </location>
</feature>
<dbReference type="Pfam" id="PF00069">
    <property type="entry name" value="Pkinase"/>
    <property type="match status" value="1"/>
</dbReference>
<dbReference type="EMBL" id="JH159152">
    <property type="protein sequence ID" value="EGZ24433.1"/>
    <property type="molecule type" value="Genomic_DNA"/>
</dbReference>
<feature type="region of interest" description="Disordered" evidence="9">
    <location>
        <begin position="324"/>
        <end position="350"/>
    </location>
</feature>
<dbReference type="InterPro" id="IPR000198">
    <property type="entry name" value="RhoGAP_dom"/>
</dbReference>
<proteinExistence type="inferred from homology"/>
<dbReference type="SUPFAM" id="SSF56112">
    <property type="entry name" value="Protein kinase-like (PK-like)"/>
    <property type="match status" value="1"/>
</dbReference>
<evidence type="ECO:0000259" key="10">
    <source>
        <dbReference type="PROSITE" id="PS50011"/>
    </source>
</evidence>
<comment type="catalytic activity">
    <reaction evidence="8">
        <text>L-seryl-[protein] + ATP = O-phospho-L-seryl-[protein] + ADP + H(+)</text>
        <dbReference type="Rhea" id="RHEA:17989"/>
        <dbReference type="Rhea" id="RHEA-COMP:9863"/>
        <dbReference type="Rhea" id="RHEA-COMP:11604"/>
        <dbReference type="ChEBI" id="CHEBI:15378"/>
        <dbReference type="ChEBI" id="CHEBI:29999"/>
        <dbReference type="ChEBI" id="CHEBI:30616"/>
        <dbReference type="ChEBI" id="CHEBI:83421"/>
        <dbReference type="ChEBI" id="CHEBI:456216"/>
        <dbReference type="EC" id="2.7.11.1"/>
    </reaction>
</comment>
<dbReference type="PANTHER" id="PTHR48012:SF10">
    <property type="entry name" value="FI20177P1"/>
    <property type="match status" value="1"/>
</dbReference>
<dbReference type="CDD" id="cd00159">
    <property type="entry name" value="RhoGAP"/>
    <property type="match status" value="1"/>
</dbReference>
<organism evidence="12 13">
    <name type="scientific">Phytophthora sojae (strain P6497)</name>
    <name type="common">Soybean stem and root rot agent</name>
    <name type="synonym">Phytophthora megasperma f. sp. glycines</name>
    <dbReference type="NCBI Taxonomy" id="1094619"/>
    <lineage>
        <taxon>Eukaryota</taxon>
        <taxon>Sar</taxon>
        <taxon>Stramenopiles</taxon>
        <taxon>Oomycota</taxon>
        <taxon>Peronosporomycetes</taxon>
        <taxon>Peronosporales</taxon>
        <taxon>Peronosporaceae</taxon>
        <taxon>Phytophthora</taxon>
    </lineage>
</organism>
<keyword evidence="4" id="KW-0547">Nucleotide-binding</keyword>
<dbReference type="SMR" id="G4YW51"/>
<evidence type="ECO:0000256" key="2">
    <source>
        <dbReference type="ARBA" id="ARBA00022527"/>
    </source>
</evidence>
<dbReference type="InterPro" id="IPR008936">
    <property type="entry name" value="Rho_GTPase_activation_prot"/>
</dbReference>
<keyword evidence="6" id="KW-0067">ATP-binding</keyword>
<dbReference type="Pfam" id="PF00620">
    <property type="entry name" value="RhoGAP"/>
    <property type="match status" value="1"/>
</dbReference>
<feature type="domain" description="Protein kinase" evidence="10">
    <location>
        <begin position="33"/>
        <end position="290"/>
    </location>
</feature>
<name>G4YW51_PHYSP</name>
<evidence type="ECO:0000256" key="8">
    <source>
        <dbReference type="ARBA" id="ARBA00048679"/>
    </source>
</evidence>
<dbReference type="GeneID" id="20655948"/>